<evidence type="ECO:0000256" key="2">
    <source>
        <dbReference type="ARBA" id="ARBA00010617"/>
    </source>
</evidence>
<dbReference type="CDD" id="cd00302">
    <property type="entry name" value="cytochrome_P450"/>
    <property type="match status" value="1"/>
</dbReference>
<gene>
    <name evidence="8" type="ORF">SUNI508_12670</name>
</gene>
<evidence type="ECO:0000256" key="4">
    <source>
        <dbReference type="ARBA" id="ARBA00022723"/>
    </source>
</evidence>
<comment type="similarity">
    <text evidence="2">Belongs to the cytochrome P450 family.</text>
</comment>
<dbReference type="InterPro" id="IPR001128">
    <property type="entry name" value="Cyt_P450"/>
</dbReference>
<comment type="cofactor">
    <cofactor evidence="1">
        <name>heme</name>
        <dbReference type="ChEBI" id="CHEBI:30413"/>
    </cofactor>
</comment>
<dbReference type="PANTHER" id="PTHR24304">
    <property type="entry name" value="CYTOCHROME P450 FAMILY 7"/>
    <property type="match status" value="1"/>
</dbReference>
<organism evidence="8 9">
    <name type="scientific">Seiridium unicorne</name>
    <dbReference type="NCBI Taxonomy" id="138068"/>
    <lineage>
        <taxon>Eukaryota</taxon>
        <taxon>Fungi</taxon>
        <taxon>Dikarya</taxon>
        <taxon>Ascomycota</taxon>
        <taxon>Pezizomycotina</taxon>
        <taxon>Sordariomycetes</taxon>
        <taxon>Xylariomycetidae</taxon>
        <taxon>Amphisphaeriales</taxon>
        <taxon>Sporocadaceae</taxon>
        <taxon>Seiridium</taxon>
    </lineage>
</organism>
<evidence type="ECO:0000256" key="7">
    <source>
        <dbReference type="SAM" id="MobiDB-lite"/>
    </source>
</evidence>
<dbReference type="SUPFAM" id="SSF48264">
    <property type="entry name" value="Cytochrome P450"/>
    <property type="match status" value="1"/>
</dbReference>
<accession>A0ABR2VGV5</accession>
<name>A0ABR2VGV5_9PEZI</name>
<evidence type="ECO:0000256" key="6">
    <source>
        <dbReference type="ARBA" id="ARBA00023033"/>
    </source>
</evidence>
<dbReference type="InterPro" id="IPR002403">
    <property type="entry name" value="Cyt_P450_E_grp-IV"/>
</dbReference>
<dbReference type="Gene3D" id="1.10.630.10">
    <property type="entry name" value="Cytochrome P450"/>
    <property type="match status" value="1"/>
</dbReference>
<evidence type="ECO:0000313" key="9">
    <source>
        <dbReference type="Proteomes" id="UP001408356"/>
    </source>
</evidence>
<dbReference type="EMBL" id="JARVKF010000007">
    <property type="protein sequence ID" value="KAK9426046.1"/>
    <property type="molecule type" value="Genomic_DNA"/>
</dbReference>
<evidence type="ECO:0000256" key="1">
    <source>
        <dbReference type="ARBA" id="ARBA00001971"/>
    </source>
</evidence>
<dbReference type="PANTHER" id="PTHR24304:SF2">
    <property type="entry name" value="24-HYDROXYCHOLESTEROL 7-ALPHA-HYDROXYLASE"/>
    <property type="match status" value="1"/>
</dbReference>
<evidence type="ECO:0000313" key="8">
    <source>
        <dbReference type="EMBL" id="KAK9426046.1"/>
    </source>
</evidence>
<feature type="region of interest" description="Disordered" evidence="7">
    <location>
        <begin position="480"/>
        <end position="514"/>
    </location>
</feature>
<reference evidence="8 9" key="1">
    <citation type="journal article" date="2024" name="J. Plant Pathol.">
        <title>Sequence and assembly of the genome of Seiridium unicorne, isolate CBS 538.82, causal agent of cypress canker disease.</title>
        <authorList>
            <person name="Scali E."/>
            <person name="Rocca G.D."/>
            <person name="Danti R."/>
            <person name="Garbelotto M."/>
            <person name="Barberini S."/>
            <person name="Baroncelli R."/>
            <person name="Emiliani G."/>
        </authorList>
    </citation>
    <scope>NUCLEOTIDE SEQUENCE [LARGE SCALE GENOMIC DNA]</scope>
    <source>
        <strain evidence="8 9">BM-138-508</strain>
    </source>
</reference>
<keyword evidence="9" id="KW-1185">Reference proteome</keyword>
<dbReference type="Pfam" id="PF00067">
    <property type="entry name" value="p450"/>
    <property type="match status" value="1"/>
</dbReference>
<comment type="caution">
    <text evidence="8">The sequence shown here is derived from an EMBL/GenBank/DDBJ whole genome shotgun (WGS) entry which is preliminary data.</text>
</comment>
<evidence type="ECO:0000256" key="3">
    <source>
        <dbReference type="ARBA" id="ARBA00022617"/>
    </source>
</evidence>
<keyword evidence="6" id="KW-0503">Monooxygenase</keyword>
<keyword evidence="5" id="KW-0408">Iron</keyword>
<protein>
    <submittedName>
        <fullName evidence="8">Cytochrome P450 6A1</fullName>
    </submittedName>
</protein>
<sequence>MAPALLTKVLSPQSWPASVYVLLLAGLATFVYQYLLRPSIPSQAPAFRKAGDVPFLGALRFFSARAEYMMDAIRSAPGKSWTFYVGKKQIVGIHGVEARKTFFENKDLNFGAGFGELFAGGPANSSKMDDFSTFFNKSLISMLKKDNFERNLHLLTSDTRALCESLNTDSAYKSSNGSDWRVFNPFDDMYRLVYKLTMRTVGATEIAEDPKILDYTLRIFEAFDRSSSNLRIIFPWLPTPRHLYRLYNGARLFMVFDKIIKERKKTGVNPGDALQYILDQGADAQDVVMFEIGALFAGQINSGINASWIPLHLCLYPEWKQKVRAEIDGVIAKYRTSASQSRYDVFSTLSLDAWETDFPLIDLALRESIRLGIPGTSFRKNTSGADIPIGKTGEMIPDGAFAAYLFDDVHMSSEIYSNPLKFDLDRYSPERAEDKKIPHSYLGWGTGRHPCLGMKFAKLEMTLIIAYFVAEYDFELSDAQGNATSERPPPVNRNQNQAQKPSRPVFIRYSPRQD</sequence>
<evidence type="ECO:0000256" key="5">
    <source>
        <dbReference type="ARBA" id="ARBA00023004"/>
    </source>
</evidence>
<proteinExistence type="inferred from homology"/>
<dbReference type="PRINTS" id="PR00465">
    <property type="entry name" value="EP450IV"/>
</dbReference>
<dbReference type="InterPro" id="IPR050529">
    <property type="entry name" value="CYP450_sterol_14alpha_dmase"/>
</dbReference>
<keyword evidence="3" id="KW-0349">Heme</keyword>
<keyword evidence="6" id="KW-0560">Oxidoreductase</keyword>
<keyword evidence="4" id="KW-0479">Metal-binding</keyword>
<dbReference type="InterPro" id="IPR036396">
    <property type="entry name" value="Cyt_P450_sf"/>
</dbReference>
<dbReference type="Proteomes" id="UP001408356">
    <property type="component" value="Unassembled WGS sequence"/>
</dbReference>